<dbReference type="OrthoDB" id="4771441at2"/>
<evidence type="ECO:0000313" key="2">
    <source>
        <dbReference type="Proteomes" id="UP000218810"/>
    </source>
</evidence>
<keyword evidence="2" id="KW-1185">Reference proteome</keyword>
<accession>A0A2A2WM18</accession>
<dbReference type="EMBL" id="NTGA01000026">
    <property type="protein sequence ID" value="PAY22256.1"/>
    <property type="molecule type" value="Genomic_DNA"/>
</dbReference>
<organism evidence="1 2">
    <name type="scientific">Dietzia natronolimnaea</name>
    <dbReference type="NCBI Taxonomy" id="161920"/>
    <lineage>
        <taxon>Bacteria</taxon>
        <taxon>Bacillati</taxon>
        <taxon>Actinomycetota</taxon>
        <taxon>Actinomycetes</taxon>
        <taxon>Mycobacteriales</taxon>
        <taxon>Dietziaceae</taxon>
        <taxon>Dietzia</taxon>
    </lineage>
</organism>
<reference evidence="2" key="1">
    <citation type="submission" date="2017-09" db="EMBL/GenBank/DDBJ databases">
        <authorList>
            <person name="Zhang Y."/>
            <person name="Huang X."/>
            <person name="Liu J."/>
            <person name="Lu L."/>
            <person name="Peng K."/>
        </authorList>
    </citation>
    <scope>NUCLEOTIDE SEQUENCE [LARGE SCALE GENOMIC DNA]</scope>
    <source>
        <strain evidence="2">S-XJ-1</strain>
    </source>
</reference>
<name>A0A2A2WM18_9ACTN</name>
<dbReference type="Proteomes" id="UP000218810">
    <property type="component" value="Unassembled WGS sequence"/>
</dbReference>
<evidence type="ECO:0000313" key="1">
    <source>
        <dbReference type="EMBL" id="PAY22256.1"/>
    </source>
</evidence>
<comment type="caution">
    <text evidence="1">The sequence shown here is derived from an EMBL/GenBank/DDBJ whole genome shotgun (WGS) entry which is preliminary data.</text>
</comment>
<protein>
    <submittedName>
        <fullName evidence="1">Uncharacterized protein</fullName>
    </submittedName>
</protein>
<dbReference type="RefSeq" id="WP_095718993.1">
    <property type="nucleotide sequence ID" value="NZ_NTGA01000026.1"/>
</dbReference>
<gene>
    <name evidence="1" type="ORF">CEY15_14230</name>
</gene>
<dbReference type="AlphaFoldDB" id="A0A2A2WM18"/>
<proteinExistence type="predicted"/>
<sequence>MTSHDQDGDGEDARARLIRHVDDLCAGTASSGPGELSDRAALLVACGLVEPRIVSVVLARLHRNLPFPTVGGFHQLRVIEEQRHDLRRLLGTPLPSVLRVALRTRLADLDRRYVSLRTGFTRGAGVFAYRIKDIRADRKRGVHLDPEDRGRLFDALASTPTRAPVPMVPRTMVELGTAAAAYGQREMGRVVLPHRVQAVVESLPSLPRIRADNRRLPEMYTALLMEVGGLYDRLIRAYVRGGRSVEEIRLQFDAETEVVGLAGDLCRLRETAATPGVPPARDGFTTLTGMGAAIDEVWAEVVERAVAFRELVESVETRADAAVSEAARLDDIAREHGVRPPSTVHAPSPADLTAEHLAARAGDRMLSTEAMRRLRGQIDPER</sequence>